<keyword evidence="2" id="KW-1185">Reference proteome</keyword>
<dbReference type="EMBL" id="JAVREQ010000002">
    <property type="protein sequence ID" value="MDT0377945.1"/>
    <property type="molecule type" value="Genomic_DNA"/>
</dbReference>
<accession>A0ABU2NLU0</accession>
<gene>
    <name evidence="1" type="ORF">RM572_04045</name>
</gene>
<evidence type="ECO:0000313" key="2">
    <source>
        <dbReference type="Proteomes" id="UP001183414"/>
    </source>
</evidence>
<comment type="caution">
    <text evidence="1">The sequence shown here is derived from an EMBL/GenBank/DDBJ whole genome shotgun (WGS) entry which is preliminary data.</text>
</comment>
<dbReference type="RefSeq" id="WP_027764512.1">
    <property type="nucleotide sequence ID" value="NZ_JAVREQ010000002.1"/>
</dbReference>
<evidence type="ECO:0000313" key="1">
    <source>
        <dbReference type="EMBL" id="MDT0377945.1"/>
    </source>
</evidence>
<organism evidence="1 2">
    <name type="scientific">Streptomyces hazeniae</name>
    <dbReference type="NCBI Taxonomy" id="3075538"/>
    <lineage>
        <taxon>Bacteria</taxon>
        <taxon>Bacillati</taxon>
        <taxon>Actinomycetota</taxon>
        <taxon>Actinomycetes</taxon>
        <taxon>Kitasatosporales</taxon>
        <taxon>Streptomycetaceae</taxon>
        <taxon>Streptomyces</taxon>
    </lineage>
</organism>
<name>A0ABU2NLU0_9ACTN</name>
<sequence>MRNANGDGGAVLPWLLIRQDGLGNRYRVGSYATRDEAEQVADRLESGTVTSGADAGAYLVESRDGGSGARG</sequence>
<protein>
    <submittedName>
        <fullName evidence="1">SPOR domain-containing protein</fullName>
    </submittedName>
</protein>
<proteinExistence type="predicted"/>
<dbReference type="Proteomes" id="UP001183414">
    <property type="component" value="Unassembled WGS sequence"/>
</dbReference>
<reference evidence="2" key="1">
    <citation type="submission" date="2023-07" db="EMBL/GenBank/DDBJ databases">
        <title>30 novel species of actinomycetes from the DSMZ collection.</title>
        <authorList>
            <person name="Nouioui I."/>
        </authorList>
    </citation>
    <scope>NUCLEOTIDE SEQUENCE [LARGE SCALE GENOMIC DNA]</scope>
    <source>
        <strain evidence="2">DSM 42041</strain>
    </source>
</reference>